<feature type="region of interest" description="Disordered" evidence="3">
    <location>
        <begin position="216"/>
        <end position="240"/>
    </location>
</feature>
<dbReference type="InterPro" id="IPR003578">
    <property type="entry name" value="Small_GTPase_Rho"/>
</dbReference>
<dbReference type="PRINTS" id="PR00449">
    <property type="entry name" value="RASTRNSFRMNG"/>
</dbReference>
<dbReference type="PROSITE" id="PS51420">
    <property type="entry name" value="RHO"/>
    <property type="match status" value="1"/>
</dbReference>
<dbReference type="SMART" id="SM00175">
    <property type="entry name" value="RAB"/>
    <property type="match status" value="1"/>
</dbReference>
<keyword evidence="5" id="KW-1185">Reference proteome</keyword>
<evidence type="ECO:0000313" key="4">
    <source>
        <dbReference type="EMBL" id="KAK6996927.1"/>
    </source>
</evidence>
<dbReference type="EMBL" id="JAWWNJ010000095">
    <property type="protein sequence ID" value="KAK6996927.1"/>
    <property type="molecule type" value="Genomic_DNA"/>
</dbReference>
<dbReference type="SMART" id="SM00173">
    <property type="entry name" value="RAS"/>
    <property type="match status" value="1"/>
</dbReference>
<reference evidence="4 5" key="1">
    <citation type="journal article" date="2024" name="J Genomics">
        <title>Draft genome sequencing and assembly of Favolaschia claudopus CIRM-BRFM 2984 isolated from oak limbs.</title>
        <authorList>
            <person name="Navarro D."/>
            <person name="Drula E."/>
            <person name="Chaduli D."/>
            <person name="Cazenave R."/>
            <person name="Ahrendt S."/>
            <person name="Wang J."/>
            <person name="Lipzen A."/>
            <person name="Daum C."/>
            <person name="Barry K."/>
            <person name="Grigoriev I.V."/>
            <person name="Favel A."/>
            <person name="Rosso M.N."/>
            <person name="Martin F."/>
        </authorList>
    </citation>
    <scope>NUCLEOTIDE SEQUENCE [LARGE SCALE GENOMIC DNA]</scope>
    <source>
        <strain evidence="4 5">CIRM-BRFM 2984</strain>
    </source>
</reference>
<evidence type="ECO:0000256" key="2">
    <source>
        <dbReference type="ARBA" id="ARBA00023134"/>
    </source>
</evidence>
<proteinExistence type="predicted"/>
<feature type="region of interest" description="Disordered" evidence="3">
    <location>
        <begin position="462"/>
        <end position="497"/>
    </location>
</feature>
<evidence type="ECO:0000256" key="1">
    <source>
        <dbReference type="ARBA" id="ARBA00022741"/>
    </source>
</evidence>
<accession>A0AAW0A134</accession>
<gene>
    <name evidence="4" type="ORF">R3P38DRAFT_3626342</name>
</gene>
<sequence length="497" mass="54273">MDVIRCVFLGNDGVGKTSLATSFAENRFLENPVPSVHHNKTLHLNSPSDSASTPYLITLMITDTHPAFPPFTLRLPNSRFAAISAEPSYVHRPPLGIPDADVFVICFSVANRASFAAVRDRYIREARRFCKGVPCVVVGTKIDLRAAAGWGGGGGDVQENADEAVITTAQGARMAWEVGAEAYAECSARTGEGVSEVFDKAAYAAVEYQAQAQKRRWEREHEEEREPEPEVEQRRTKGPSPQATLYLIRRGVAAVPPSLLHIATPLTRADCRRLGGDDLDGCQCQSGWLRADKTHPLRLPQNPPACAFPARLLAFDHSMQPDPRVSTRMCMLLSSKLTRGSGGSGVETERSTSGCVPSRYVLPPDSPLARSTPPILVATLPSTMYVSTPQSEKARTWSRARSVQDPRSLSHSDVPNSATFVFAVLSSMREPAQPDDLRGRSVLNKPRNLPTCPLSAQSLQKIRSPAQEPHQYSHASDYAPDQASTARKSVHRVARYA</sequence>
<feature type="region of interest" description="Disordered" evidence="3">
    <location>
        <begin position="387"/>
        <end position="412"/>
    </location>
</feature>
<organism evidence="4 5">
    <name type="scientific">Favolaschia claudopus</name>
    <dbReference type="NCBI Taxonomy" id="2862362"/>
    <lineage>
        <taxon>Eukaryota</taxon>
        <taxon>Fungi</taxon>
        <taxon>Dikarya</taxon>
        <taxon>Basidiomycota</taxon>
        <taxon>Agaricomycotina</taxon>
        <taxon>Agaricomycetes</taxon>
        <taxon>Agaricomycetidae</taxon>
        <taxon>Agaricales</taxon>
        <taxon>Marasmiineae</taxon>
        <taxon>Mycenaceae</taxon>
        <taxon>Favolaschia</taxon>
    </lineage>
</organism>
<dbReference type="SMART" id="SM00174">
    <property type="entry name" value="RHO"/>
    <property type="match status" value="1"/>
</dbReference>
<keyword evidence="1" id="KW-0547">Nucleotide-binding</keyword>
<dbReference type="GO" id="GO:0007264">
    <property type="term" value="P:small GTPase-mediated signal transduction"/>
    <property type="evidence" value="ECO:0007669"/>
    <property type="project" value="InterPro"/>
</dbReference>
<dbReference type="Pfam" id="PF00071">
    <property type="entry name" value="Ras"/>
    <property type="match status" value="1"/>
</dbReference>
<name>A0AAW0A134_9AGAR</name>
<comment type="caution">
    <text evidence="4">The sequence shown here is derived from an EMBL/GenBank/DDBJ whole genome shotgun (WGS) entry which is preliminary data.</text>
</comment>
<keyword evidence="4" id="KW-0378">Hydrolase</keyword>
<evidence type="ECO:0000256" key="3">
    <source>
        <dbReference type="SAM" id="MobiDB-lite"/>
    </source>
</evidence>
<keyword evidence="2" id="KW-0342">GTP-binding</keyword>
<dbReference type="Gene3D" id="3.40.50.300">
    <property type="entry name" value="P-loop containing nucleotide triphosphate hydrolases"/>
    <property type="match status" value="1"/>
</dbReference>
<dbReference type="InterPro" id="IPR027417">
    <property type="entry name" value="P-loop_NTPase"/>
</dbReference>
<dbReference type="PROSITE" id="PS51419">
    <property type="entry name" value="RAB"/>
    <property type="match status" value="1"/>
</dbReference>
<dbReference type="InterPro" id="IPR001806">
    <property type="entry name" value="Small_GTPase"/>
</dbReference>
<dbReference type="Proteomes" id="UP001362999">
    <property type="component" value="Unassembled WGS sequence"/>
</dbReference>
<dbReference type="SUPFAM" id="SSF52540">
    <property type="entry name" value="P-loop containing nucleoside triphosphate hydrolases"/>
    <property type="match status" value="1"/>
</dbReference>
<protein>
    <submittedName>
        <fullName evidence="4">P-loop containing nucleoside triphosphate hydrolase protein</fullName>
    </submittedName>
</protein>
<dbReference type="CDD" id="cd00157">
    <property type="entry name" value="Rho"/>
    <property type="match status" value="1"/>
</dbReference>
<dbReference type="GO" id="GO:0003924">
    <property type="term" value="F:GTPase activity"/>
    <property type="evidence" value="ECO:0007669"/>
    <property type="project" value="InterPro"/>
</dbReference>
<dbReference type="AlphaFoldDB" id="A0AAW0A134"/>
<evidence type="ECO:0000313" key="5">
    <source>
        <dbReference type="Proteomes" id="UP001362999"/>
    </source>
</evidence>
<dbReference type="GO" id="GO:0005525">
    <property type="term" value="F:GTP binding"/>
    <property type="evidence" value="ECO:0007669"/>
    <property type="project" value="UniProtKB-KW"/>
</dbReference>
<dbReference type="PANTHER" id="PTHR24072">
    <property type="entry name" value="RHO FAMILY GTPASE"/>
    <property type="match status" value="1"/>
</dbReference>
<feature type="compositionally biased region" description="Basic residues" evidence="3">
    <location>
        <begin position="488"/>
        <end position="497"/>
    </location>
</feature>